<evidence type="ECO:0000256" key="5">
    <source>
        <dbReference type="SAM" id="MobiDB-lite"/>
    </source>
</evidence>
<feature type="zinc finger region" description="TRAF-type" evidence="4">
    <location>
        <begin position="324"/>
        <end position="370"/>
    </location>
</feature>
<dbReference type="AlphaFoldDB" id="A0A6J8E1E0"/>
<feature type="domain" description="TIR" evidence="6">
    <location>
        <begin position="73"/>
        <end position="212"/>
    </location>
</feature>
<feature type="domain" description="TRAF-type" evidence="7">
    <location>
        <begin position="434"/>
        <end position="490"/>
    </location>
</feature>
<dbReference type="PANTHER" id="PTHR10131">
    <property type="entry name" value="TNF RECEPTOR ASSOCIATED FACTOR"/>
    <property type="match status" value="1"/>
</dbReference>
<feature type="zinc finger region" description="TRAF-type" evidence="4">
    <location>
        <begin position="434"/>
        <end position="490"/>
    </location>
</feature>
<evidence type="ECO:0000256" key="2">
    <source>
        <dbReference type="ARBA" id="ARBA00022771"/>
    </source>
</evidence>
<proteinExistence type="predicted"/>
<evidence type="ECO:0000256" key="4">
    <source>
        <dbReference type="PROSITE-ProRule" id="PRU00207"/>
    </source>
</evidence>
<evidence type="ECO:0000256" key="3">
    <source>
        <dbReference type="ARBA" id="ARBA00022833"/>
    </source>
</evidence>
<dbReference type="Proteomes" id="UP000507470">
    <property type="component" value="Unassembled WGS sequence"/>
</dbReference>
<evidence type="ECO:0000313" key="9">
    <source>
        <dbReference type="Proteomes" id="UP000507470"/>
    </source>
</evidence>
<keyword evidence="1 4" id="KW-0479">Metal-binding</keyword>
<dbReference type="GO" id="GO:0007165">
    <property type="term" value="P:signal transduction"/>
    <property type="evidence" value="ECO:0007669"/>
    <property type="project" value="InterPro"/>
</dbReference>
<accession>A0A6J8E1E0</accession>
<dbReference type="GO" id="GO:0043122">
    <property type="term" value="P:regulation of canonical NF-kappaB signal transduction"/>
    <property type="evidence" value="ECO:0007669"/>
    <property type="project" value="TreeGrafter"/>
</dbReference>
<reference evidence="8 9" key="1">
    <citation type="submission" date="2020-06" db="EMBL/GenBank/DDBJ databases">
        <authorList>
            <person name="Li R."/>
            <person name="Bekaert M."/>
        </authorList>
    </citation>
    <scope>NUCLEOTIDE SEQUENCE [LARGE SCALE GENOMIC DNA]</scope>
    <source>
        <strain evidence="9">wild</strain>
    </source>
</reference>
<sequence>MHEASSSILIYFLVNKDLGIHINRALFMIYLEHKLNKRVNYTITTKKISDENIDINKDTMKSKWKNFLNLQDKEYHVFASYSEDDSKLVNRLLQPFENSNCLFYNPDRDGIPGQPVMRGQIEKGMEQSKITMLFITKNFLSDELCMFMANLAIWKYMKTKGIHRVFPIILQPCKIPRYLKVLNCIHVWKYTHTISSYMIYQTQAIARLTKAILEPPPQFRRIRWNGIKTLTWTRNIVKKVKKSALKEKASDQSTHNINPFQMWRLIGVLKHCFLNCRYGHCSFACSGREFARFITHVQTCRYRPIKCSNKYCQTFLPKWCLDKHIEECPYTLIMCPSVGCGEKVLRCRIEHHLLKCQHRTILCPNHNFGCDQRLAEKDAINHLETCLFASFLCNKCGQAMMKKDLREHKKYCVKSETKCKLCKKTMLREEEPFHLDACLMAEVSCPNIGCGLTMARYQILQHKSICLLTNISCPNSGWGCKTRDKRISIQYHTASCPFRLSQCELCGRKLIFKKLKSHIKNCQTKKTCPLCGMFVPRSTWGIHERTCQRKNRLSFSDDCHRYVRTDTLEDHKKLCMEHDHTPPVEQPGLHLHFGPVHSSPHEQLQKSDPIDIHHSTNSKRKDSIQRRPRIRSANSDNGGPQTLEDFLATILRTNCTRLSKRNENSDSDFKYFHPQGNFFL</sequence>
<dbReference type="Gene3D" id="3.30.40.10">
    <property type="entry name" value="Zinc/RING finger domain, C3HC4 (zinc finger)"/>
    <property type="match status" value="4"/>
</dbReference>
<dbReference type="Pfam" id="PF02176">
    <property type="entry name" value="zf-TRAF"/>
    <property type="match status" value="3"/>
</dbReference>
<protein>
    <submittedName>
        <fullName evidence="8">Uncharacterized protein</fullName>
    </submittedName>
</protein>
<dbReference type="InterPro" id="IPR001293">
    <property type="entry name" value="Znf_TRAF"/>
</dbReference>
<dbReference type="InterPro" id="IPR000157">
    <property type="entry name" value="TIR_dom"/>
</dbReference>
<dbReference type="SMART" id="SM00255">
    <property type="entry name" value="TIR"/>
    <property type="match status" value="1"/>
</dbReference>
<dbReference type="OrthoDB" id="6148509at2759"/>
<dbReference type="PROSITE" id="PS50145">
    <property type="entry name" value="ZF_TRAF"/>
    <property type="match status" value="3"/>
</dbReference>
<evidence type="ECO:0000259" key="7">
    <source>
        <dbReference type="PROSITE" id="PS50145"/>
    </source>
</evidence>
<feature type="domain" description="TRAF-type" evidence="7">
    <location>
        <begin position="382"/>
        <end position="430"/>
    </location>
</feature>
<gene>
    <name evidence="8" type="ORF">MCOR_47399</name>
</gene>
<evidence type="ECO:0000313" key="8">
    <source>
        <dbReference type="EMBL" id="CAC5414634.1"/>
    </source>
</evidence>
<feature type="domain" description="TRAF-type" evidence="7">
    <location>
        <begin position="324"/>
        <end position="370"/>
    </location>
</feature>
<evidence type="ECO:0000256" key="1">
    <source>
        <dbReference type="ARBA" id="ARBA00022723"/>
    </source>
</evidence>
<dbReference type="InterPro" id="IPR035897">
    <property type="entry name" value="Toll_tir_struct_dom_sf"/>
</dbReference>
<keyword evidence="2 4" id="KW-0863">Zinc-finger</keyword>
<keyword evidence="3 4" id="KW-0862">Zinc</keyword>
<dbReference type="PANTHER" id="PTHR10131:SF157">
    <property type="entry name" value="RECEPTOR-ASSOCIATED FACTOR, PUTATIVE-RELATED"/>
    <property type="match status" value="1"/>
</dbReference>
<dbReference type="Gene3D" id="3.40.50.10140">
    <property type="entry name" value="Toll/interleukin-1 receptor homology (TIR) domain"/>
    <property type="match status" value="1"/>
</dbReference>
<dbReference type="GO" id="GO:0008270">
    <property type="term" value="F:zinc ion binding"/>
    <property type="evidence" value="ECO:0007669"/>
    <property type="project" value="UniProtKB-KW"/>
</dbReference>
<dbReference type="PROSITE" id="PS50104">
    <property type="entry name" value="TIR"/>
    <property type="match status" value="1"/>
</dbReference>
<keyword evidence="9" id="KW-1185">Reference proteome</keyword>
<feature type="region of interest" description="Disordered" evidence="5">
    <location>
        <begin position="586"/>
        <end position="642"/>
    </location>
</feature>
<feature type="compositionally biased region" description="Basic and acidic residues" evidence="5">
    <location>
        <begin position="599"/>
        <end position="625"/>
    </location>
</feature>
<dbReference type="Pfam" id="PF13676">
    <property type="entry name" value="TIR_2"/>
    <property type="match status" value="1"/>
</dbReference>
<dbReference type="InterPro" id="IPR013083">
    <property type="entry name" value="Znf_RING/FYVE/PHD"/>
</dbReference>
<feature type="zinc finger region" description="TRAF-type" evidence="4">
    <location>
        <begin position="382"/>
        <end position="430"/>
    </location>
</feature>
<organism evidence="8 9">
    <name type="scientific">Mytilus coruscus</name>
    <name type="common">Sea mussel</name>
    <dbReference type="NCBI Taxonomy" id="42192"/>
    <lineage>
        <taxon>Eukaryota</taxon>
        <taxon>Metazoa</taxon>
        <taxon>Spiralia</taxon>
        <taxon>Lophotrochozoa</taxon>
        <taxon>Mollusca</taxon>
        <taxon>Bivalvia</taxon>
        <taxon>Autobranchia</taxon>
        <taxon>Pteriomorphia</taxon>
        <taxon>Mytilida</taxon>
        <taxon>Mytiloidea</taxon>
        <taxon>Mytilidae</taxon>
        <taxon>Mytilinae</taxon>
        <taxon>Mytilus</taxon>
    </lineage>
</organism>
<evidence type="ECO:0000259" key="6">
    <source>
        <dbReference type="PROSITE" id="PS50104"/>
    </source>
</evidence>
<name>A0A6J8E1E0_MYTCO</name>
<dbReference type="SUPFAM" id="SSF49599">
    <property type="entry name" value="TRAF domain-like"/>
    <property type="match status" value="3"/>
</dbReference>
<dbReference type="SUPFAM" id="SSF52200">
    <property type="entry name" value="Toll/Interleukin receptor TIR domain"/>
    <property type="match status" value="1"/>
</dbReference>
<dbReference type="EMBL" id="CACVKT020008351">
    <property type="protein sequence ID" value="CAC5414634.1"/>
    <property type="molecule type" value="Genomic_DNA"/>
</dbReference>